<dbReference type="Proteomes" id="UP000193922">
    <property type="component" value="Unassembled WGS sequence"/>
</dbReference>
<evidence type="ECO:0000256" key="1">
    <source>
        <dbReference type="ARBA" id="ARBA00010609"/>
    </source>
</evidence>
<dbReference type="OrthoDB" id="2121828at2759"/>
<dbReference type="EMBL" id="MCFD01000015">
    <property type="protein sequence ID" value="ORX66648.1"/>
    <property type="molecule type" value="Genomic_DNA"/>
</dbReference>
<dbReference type="SUPFAM" id="SSF49503">
    <property type="entry name" value="Cupredoxins"/>
    <property type="match status" value="2"/>
</dbReference>
<organism evidence="6 7">
    <name type="scientific">Linderina pennispora</name>
    <dbReference type="NCBI Taxonomy" id="61395"/>
    <lineage>
        <taxon>Eukaryota</taxon>
        <taxon>Fungi</taxon>
        <taxon>Fungi incertae sedis</taxon>
        <taxon>Zoopagomycota</taxon>
        <taxon>Kickxellomycotina</taxon>
        <taxon>Kickxellomycetes</taxon>
        <taxon>Kickxellales</taxon>
        <taxon>Kickxellaceae</taxon>
        <taxon>Linderina</taxon>
    </lineage>
</organism>
<evidence type="ECO:0008006" key="8">
    <source>
        <dbReference type="Google" id="ProtNLM"/>
    </source>
</evidence>
<evidence type="ECO:0000259" key="5">
    <source>
        <dbReference type="Pfam" id="PF07732"/>
    </source>
</evidence>
<feature type="signal peptide" evidence="3">
    <location>
        <begin position="1"/>
        <end position="18"/>
    </location>
</feature>
<dbReference type="RefSeq" id="XP_040740636.1">
    <property type="nucleotide sequence ID" value="XM_040888591.1"/>
</dbReference>
<accession>A0A1Y1VZF6</accession>
<evidence type="ECO:0000313" key="6">
    <source>
        <dbReference type="EMBL" id="ORX66648.1"/>
    </source>
</evidence>
<keyword evidence="7" id="KW-1185">Reference proteome</keyword>
<dbReference type="Gene3D" id="2.60.40.420">
    <property type="entry name" value="Cupredoxins - blue copper proteins"/>
    <property type="match status" value="2"/>
</dbReference>
<sequence length="446" mass="49559">MLAHYIVAVFFILSQALASRGEEVAYTWSVSHAEAPHSNRTVINNVLRLPVVNVTYSDVLVVHITNQLDTSISLRLLGMTNTTTDTLPCLLAPGDSSTYRFTIEQSGTHYIAVTSVSRQHSSVLMRVPVIANDADEVFEYQDESVFLFEDTHGMFTVNGEQRLPRILMTPFWVYRVRLLNLGHTSVMFSMGQHELSLMEIDGIEYEPEPAHSVNLLPGQRLSAMVTAKVSNDVNYAYQATFFDSSASLDLADGGQPAKSADIRATYQGMLEYWTGNPTKPVGDWAATGTRLHTAQMTPMARFGEWEPTTIVSISECVRVKNSRSISGADTSDTMQISDTTGKWPLCEKSHSVEVTLKYQEIVQLEVDSVGSMLLWLNTHMFQVITKEKHMGASHAELRSVDRLVAGNLTVVRFRADVPSVWDLQIPGAPRVVFVEAADRISDTDFC</sequence>
<evidence type="ECO:0000259" key="4">
    <source>
        <dbReference type="Pfam" id="PF00394"/>
    </source>
</evidence>
<feature type="domain" description="Plastocyanin-like" evidence="4">
    <location>
        <begin position="154"/>
        <end position="242"/>
    </location>
</feature>
<evidence type="ECO:0000256" key="2">
    <source>
        <dbReference type="ARBA" id="ARBA00023008"/>
    </source>
</evidence>
<gene>
    <name evidence="6" type="ORF">DL89DRAFT_270173</name>
</gene>
<dbReference type="InterPro" id="IPR008972">
    <property type="entry name" value="Cupredoxin"/>
</dbReference>
<proteinExistence type="inferred from homology"/>
<evidence type="ECO:0000313" key="7">
    <source>
        <dbReference type="Proteomes" id="UP000193922"/>
    </source>
</evidence>
<dbReference type="GO" id="GO:0005507">
    <property type="term" value="F:copper ion binding"/>
    <property type="evidence" value="ECO:0007669"/>
    <property type="project" value="InterPro"/>
</dbReference>
<dbReference type="Pfam" id="PF07732">
    <property type="entry name" value="Cu-oxidase_3"/>
    <property type="match status" value="1"/>
</dbReference>
<dbReference type="GeneID" id="63805239"/>
<protein>
    <recommendedName>
        <fullName evidence="8">Cupredoxin</fullName>
    </recommendedName>
</protein>
<dbReference type="InterPro" id="IPR045087">
    <property type="entry name" value="Cu-oxidase_fam"/>
</dbReference>
<dbReference type="AlphaFoldDB" id="A0A1Y1VZF6"/>
<reference evidence="6 7" key="1">
    <citation type="submission" date="2016-07" db="EMBL/GenBank/DDBJ databases">
        <title>Pervasive Adenine N6-methylation of Active Genes in Fungi.</title>
        <authorList>
            <consortium name="DOE Joint Genome Institute"/>
            <person name="Mondo S.J."/>
            <person name="Dannebaum R.O."/>
            <person name="Kuo R.C."/>
            <person name="Labutti K."/>
            <person name="Haridas S."/>
            <person name="Kuo A."/>
            <person name="Salamov A."/>
            <person name="Ahrendt S.R."/>
            <person name="Lipzen A."/>
            <person name="Sullivan W."/>
            <person name="Andreopoulos W.B."/>
            <person name="Clum A."/>
            <person name="Lindquist E."/>
            <person name="Daum C."/>
            <person name="Ramamoorthy G.K."/>
            <person name="Gryganskyi A."/>
            <person name="Culley D."/>
            <person name="Magnuson J.K."/>
            <person name="James T.Y."/>
            <person name="O'Malley M.A."/>
            <person name="Stajich J.E."/>
            <person name="Spatafora J.W."/>
            <person name="Visel A."/>
            <person name="Grigoriev I.V."/>
        </authorList>
    </citation>
    <scope>NUCLEOTIDE SEQUENCE [LARGE SCALE GENOMIC DNA]</scope>
    <source>
        <strain evidence="6 7">ATCC 12442</strain>
    </source>
</reference>
<dbReference type="GO" id="GO:0016491">
    <property type="term" value="F:oxidoreductase activity"/>
    <property type="evidence" value="ECO:0007669"/>
    <property type="project" value="TreeGrafter"/>
</dbReference>
<dbReference type="Pfam" id="PF00394">
    <property type="entry name" value="Cu-oxidase"/>
    <property type="match status" value="1"/>
</dbReference>
<evidence type="ECO:0000256" key="3">
    <source>
        <dbReference type="SAM" id="SignalP"/>
    </source>
</evidence>
<dbReference type="InterPro" id="IPR001117">
    <property type="entry name" value="Cu-oxidase_2nd"/>
</dbReference>
<dbReference type="PANTHER" id="PTHR11709">
    <property type="entry name" value="MULTI-COPPER OXIDASE"/>
    <property type="match status" value="1"/>
</dbReference>
<feature type="chain" id="PRO_5012078779" description="Cupredoxin" evidence="3">
    <location>
        <begin position="19"/>
        <end position="446"/>
    </location>
</feature>
<feature type="domain" description="Plastocyanin-like" evidence="5">
    <location>
        <begin position="34"/>
        <end position="110"/>
    </location>
</feature>
<dbReference type="PANTHER" id="PTHR11709:SF361">
    <property type="entry name" value="IRON TRANSPORT MULTICOPPER OXIDASE FET3"/>
    <property type="match status" value="1"/>
</dbReference>
<comment type="caution">
    <text evidence="6">The sequence shown here is derived from an EMBL/GenBank/DDBJ whole genome shotgun (WGS) entry which is preliminary data.</text>
</comment>
<keyword evidence="2" id="KW-0186">Copper</keyword>
<dbReference type="InterPro" id="IPR011707">
    <property type="entry name" value="Cu-oxidase-like_N"/>
</dbReference>
<comment type="similarity">
    <text evidence="1">Belongs to the multicopper oxidase family.</text>
</comment>
<name>A0A1Y1VZF6_9FUNG</name>
<keyword evidence="3" id="KW-0732">Signal</keyword>
<dbReference type="STRING" id="61395.A0A1Y1VZF6"/>